<keyword evidence="2" id="KW-0378">Hydrolase</keyword>
<dbReference type="Pfam" id="PF22422">
    <property type="entry name" value="MGH1-like_GH"/>
    <property type="match status" value="2"/>
</dbReference>
<dbReference type="InterPro" id="IPR054491">
    <property type="entry name" value="MGH1-like_GH"/>
</dbReference>
<dbReference type="Proteomes" id="UP001158067">
    <property type="component" value="Unassembled WGS sequence"/>
</dbReference>
<protein>
    <submittedName>
        <fullName evidence="2">Glycosyl hydrolase family 63 C-terminal domain-containing protein</fullName>
    </submittedName>
</protein>
<evidence type="ECO:0000313" key="2">
    <source>
        <dbReference type="EMBL" id="SMP53568.1"/>
    </source>
</evidence>
<organism evidence="2 3">
    <name type="scientific">Neorhodopirellula lusitana</name>
    <dbReference type="NCBI Taxonomy" id="445327"/>
    <lineage>
        <taxon>Bacteria</taxon>
        <taxon>Pseudomonadati</taxon>
        <taxon>Planctomycetota</taxon>
        <taxon>Planctomycetia</taxon>
        <taxon>Pirellulales</taxon>
        <taxon>Pirellulaceae</taxon>
        <taxon>Neorhodopirellula</taxon>
    </lineage>
</organism>
<dbReference type="EMBL" id="FXUG01000004">
    <property type="protein sequence ID" value="SMP53568.1"/>
    <property type="molecule type" value="Genomic_DNA"/>
</dbReference>
<dbReference type="Gene3D" id="1.50.10.10">
    <property type="match status" value="1"/>
</dbReference>
<dbReference type="GO" id="GO:0016787">
    <property type="term" value="F:hydrolase activity"/>
    <property type="evidence" value="ECO:0007669"/>
    <property type="project" value="UniProtKB-KW"/>
</dbReference>
<dbReference type="SUPFAM" id="SSF48208">
    <property type="entry name" value="Six-hairpin glycosidases"/>
    <property type="match status" value="1"/>
</dbReference>
<reference evidence="2 3" key="1">
    <citation type="submission" date="2017-05" db="EMBL/GenBank/DDBJ databases">
        <authorList>
            <person name="Varghese N."/>
            <person name="Submissions S."/>
        </authorList>
    </citation>
    <scope>NUCLEOTIDE SEQUENCE [LARGE SCALE GENOMIC DNA]</scope>
    <source>
        <strain evidence="2 3">DSM 25457</strain>
    </source>
</reference>
<dbReference type="InterPro" id="IPR012341">
    <property type="entry name" value="6hp_glycosidase-like_sf"/>
</dbReference>
<feature type="domain" description="Mannosylglycerate hydrolase MGH1-like glycoside hydrolase" evidence="1">
    <location>
        <begin position="703"/>
        <end position="874"/>
    </location>
</feature>
<dbReference type="PANTHER" id="PTHR10412:SF10">
    <property type="entry name" value="GLYCOSYL HYDROLASE FAMILY 63 C-TERMINAL DOMAIN-CONTAINING PROTEIN"/>
    <property type="match status" value="1"/>
</dbReference>
<evidence type="ECO:0000259" key="1">
    <source>
        <dbReference type="Pfam" id="PF22422"/>
    </source>
</evidence>
<name>A0ABY1Q2W6_9BACT</name>
<accession>A0ABY1Q2W6</accession>
<dbReference type="PANTHER" id="PTHR10412">
    <property type="entry name" value="MANNOSYL-OLIGOSACCHARIDE GLUCOSIDASE"/>
    <property type="match status" value="1"/>
</dbReference>
<feature type="domain" description="Mannosylglycerate hydrolase MGH1-like glycoside hydrolase" evidence="1">
    <location>
        <begin position="435"/>
        <end position="655"/>
    </location>
</feature>
<comment type="caution">
    <text evidence="2">The sequence shown here is derived from an EMBL/GenBank/DDBJ whole genome shotgun (WGS) entry which is preliminary data.</text>
</comment>
<evidence type="ECO:0000313" key="3">
    <source>
        <dbReference type="Proteomes" id="UP001158067"/>
    </source>
</evidence>
<proteinExistence type="predicted"/>
<dbReference type="InterPro" id="IPR008928">
    <property type="entry name" value="6-hairpin_glycosidase_sf"/>
</dbReference>
<dbReference type="InterPro" id="IPR004888">
    <property type="entry name" value="Glycoside_hydrolase_63"/>
</dbReference>
<gene>
    <name evidence="2" type="ORF">SAMN06265222_104133</name>
</gene>
<sequence>MNTAEHQRLTEDEAREVNWKRWGPYLSERQWGTVREDYSEGGHSWSDFPHEHARSRAYRWGEDGLLGFTDRQCRLCFCVALWNGNDTILKERLFGLTGPEGNHGEDVKELYYYSDSTPTHSYAKAMYRYPHARYPYRELVKTNSQRGLHDREYELLDTGIFDENRFFDVTANYIKADANDLLIEIEVTNHGPDAKEIAVLPTLWFRNTWVWGCRHEGCTAKPLIQKVDVPSSPDSHVVHTRHDTLEPFRCQFEQQPGSELLFTENESNMQELFGGENFSPYTKDAFHRYVIQKETDAVNPKQHGTKVAALYRWNLQPGETRKVRLRLTDTETLGDSHPDLGSDFDRVAKLRAEEADQFYDTVIPKSASDQQRMVSRQAYAGLMWTKQFYHYIVADWLDGDEDVMTPPDSRHEGRNKDWRHLYARDVLSMPDKWEYPWFAAWDLAFHMIPAARIDPAFAKKQLMVLLREWYMHPNGQLPAYEFYFDDVNPPVHAWACLRVFQMEKETGKCDYKFLAQAFQRLLLNFTWWVNQVDGNGDNVFAGGFLGLDNIGVFDRSKGLPDGAELEQADGTAWMAFYSGTMMSMALELARHDRSYSDMASKFLDHFIRIVDAMNHGDSGGLWDEEDGFYFDQLKIDGEKHPMKVKSLVGLLPLIAVEILDEDLLDDLPGFRNRLDWFLNNRHDLVKNITFCKTTSRHKRMLISIPSEDRLRRVLAVLLDEKEFLSEYGIRSLSKDHEANPYEISVRGEDHTVAYVPGESDSFMFGGNSNWRGPIWFPTSYLLIEAVQRYHEFYGDEFQIECPTGSGNMMNLREVADELNRRLSNIFLFTAKDGSRPCLRGSGMNSDDALWQDHVLFYEYFNGDTGEGLGASHQTGWTALIATCIEQLHGKITEGGIDPE</sequence>
<dbReference type="RefSeq" id="WP_283432322.1">
    <property type="nucleotide sequence ID" value="NZ_FXUG01000004.1"/>
</dbReference>
<keyword evidence="3" id="KW-1185">Reference proteome</keyword>